<keyword evidence="6" id="KW-1185">Reference proteome</keyword>
<proteinExistence type="predicted"/>
<evidence type="ECO:0000259" key="2">
    <source>
        <dbReference type="Pfam" id="PF19089"/>
    </source>
</evidence>
<comment type="caution">
    <text evidence="4">The sequence shown here is derived from an EMBL/GenBank/DDBJ whole genome shotgun (WGS) entry which is preliminary data.</text>
</comment>
<protein>
    <submittedName>
        <fullName evidence="4">DUF5777 family beta-barrel protein</fullName>
    </submittedName>
</protein>
<feature type="chain" id="PRO_5041155399" evidence="1">
    <location>
        <begin position="23"/>
        <end position="288"/>
    </location>
</feature>
<dbReference type="EMBL" id="JAIXNE010000004">
    <property type="protein sequence ID" value="MCA6076855.1"/>
    <property type="molecule type" value="Genomic_DNA"/>
</dbReference>
<gene>
    <name evidence="3" type="ORF">LDX50_06700</name>
    <name evidence="4" type="ORF">LDX50_12670</name>
    <name evidence="5" type="ORF">LDX50_18390</name>
</gene>
<evidence type="ECO:0000313" key="3">
    <source>
        <dbReference type="EMBL" id="MCA6074550.1"/>
    </source>
</evidence>
<sequence length="288" mass="32242">MLRTFFSFVSLMIIALPGLAQNDLLESLESEQVEATQIIESTFKGTRLINGHSVETRGAGTLEFIISHRFGELSSGGYNLFGLDNSNIRFGLEYGISDKLYIGIGRSSFEKTFDGFLKYRVIRQKSVGSPVSVTLFTSGTVKTLRQPEKDLSFKDKLAYTTQLLIAHKFSESVSLQLMPSYIHFNLIGENDLRNDILAIGAGGRVKLSKRISLNLEYYYQVEPLNDDSYNSLAIGIDIETGGHVFQIQLTNSRSMIEKGFIAETMNDFFAGDIHLGFNITRAFQLKKQ</sequence>
<dbReference type="RefSeq" id="WP_225697664.1">
    <property type="nucleotide sequence ID" value="NZ_JAIXNE010000002.1"/>
</dbReference>
<evidence type="ECO:0000313" key="5">
    <source>
        <dbReference type="EMBL" id="MCA6076855.1"/>
    </source>
</evidence>
<evidence type="ECO:0000256" key="1">
    <source>
        <dbReference type="SAM" id="SignalP"/>
    </source>
</evidence>
<dbReference type="Proteomes" id="UP001139409">
    <property type="component" value="Unassembled WGS sequence"/>
</dbReference>
<feature type="signal peptide" evidence="1">
    <location>
        <begin position="1"/>
        <end position="22"/>
    </location>
</feature>
<dbReference type="EMBL" id="JAIXNE010000003">
    <property type="protein sequence ID" value="MCA6075727.1"/>
    <property type="molecule type" value="Genomic_DNA"/>
</dbReference>
<name>A0A9X1HT77_9BACT</name>
<organism evidence="4 6">
    <name type="scientific">Fulvivirga sedimenti</name>
    <dbReference type="NCBI Taxonomy" id="2879465"/>
    <lineage>
        <taxon>Bacteria</taxon>
        <taxon>Pseudomonadati</taxon>
        <taxon>Bacteroidota</taxon>
        <taxon>Cytophagia</taxon>
        <taxon>Cytophagales</taxon>
        <taxon>Fulvivirgaceae</taxon>
        <taxon>Fulvivirga</taxon>
    </lineage>
</organism>
<dbReference type="AlphaFoldDB" id="A0A9X1HT77"/>
<dbReference type="Pfam" id="PF19089">
    <property type="entry name" value="DUF5777"/>
    <property type="match status" value="1"/>
</dbReference>
<evidence type="ECO:0000313" key="4">
    <source>
        <dbReference type="EMBL" id="MCA6075727.1"/>
    </source>
</evidence>
<dbReference type="InterPro" id="IPR045916">
    <property type="entry name" value="DUF5777"/>
</dbReference>
<evidence type="ECO:0000313" key="6">
    <source>
        <dbReference type="Proteomes" id="UP001139409"/>
    </source>
</evidence>
<keyword evidence="1" id="KW-0732">Signal</keyword>
<accession>A0A9X1HT77</accession>
<dbReference type="EMBL" id="JAIXNE010000002">
    <property type="protein sequence ID" value="MCA6074550.1"/>
    <property type="molecule type" value="Genomic_DNA"/>
</dbReference>
<reference evidence="4" key="1">
    <citation type="submission" date="2021-09" db="EMBL/GenBank/DDBJ databases">
        <title>Fulvivirga sp. isolated from coastal sediment.</title>
        <authorList>
            <person name="Yu H."/>
        </authorList>
    </citation>
    <scope>NUCLEOTIDE SEQUENCE</scope>
    <source>
        <strain evidence="4">1062</strain>
    </source>
</reference>
<feature type="domain" description="DUF5777" evidence="2">
    <location>
        <begin position="43"/>
        <end position="283"/>
    </location>
</feature>